<evidence type="ECO:0000256" key="3">
    <source>
        <dbReference type="ARBA" id="ARBA00022692"/>
    </source>
</evidence>
<dbReference type="InterPro" id="IPR050382">
    <property type="entry name" value="MFS_Na/Anion_cotransporter"/>
</dbReference>
<organism evidence="8 9">
    <name type="scientific">Brachybacterium kimchii</name>
    <dbReference type="NCBI Taxonomy" id="2942909"/>
    <lineage>
        <taxon>Bacteria</taxon>
        <taxon>Bacillati</taxon>
        <taxon>Actinomycetota</taxon>
        <taxon>Actinomycetes</taxon>
        <taxon>Micrococcales</taxon>
        <taxon>Dermabacteraceae</taxon>
        <taxon>Brachybacterium</taxon>
    </lineage>
</organism>
<comment type="subcellular location">
    <subcellularLocation>
        <location evidence="1">Cell membrane</location>
        <topology evidence="1">Multi-pass membrane protein</topology>
    </subcellularLocation>
</comment>
<dbReference type="PIRSF" id="PIRSF002808">
    <property type="entry name" value="Hexose_phosphate_transp"/>
    <property type="match status" value="1"/>
</dbReference>
<dbReference type="InterPro" id="IPR000849">
    <property type="entry name" value="Sugar_P_transporter"/>
</dbReference>
<feature type="transmembrane region" description="Helical" evidence="6">
    <location>
        <begin position="20"/>
        <end position="37"/>
    </location>
</feature>
<feature type="transmembrane region" description="Helical" evidence="6">
    <location>
        <begin position="340"/>
        <end position="362"/>
    </location>
</feature>
<keyword evidence="2" id="KW-1003">Cell membrane</keyword>
<accession>A0ABY4N3X5</accession>
<dbReference type="Pfam" id="PF07690">
    <property type="entry name" value="MFS_1"/>
    <property type="match status" value="2"/>
</dbReference>
<evidence type="ECO:0000256" key="2">
    <source>
        <dbReference type="ARBA" id="ARBA00022475"/>
    </source>
</evidence>
<dbReference type="RefSeq" id="WP_249477972.1">
    <property type="nucleotide sequence ID" value="NZ_CP097218.1"/>
</dbReference>
<evidence type="ECO:0000256" key="6">
    <source>
        <dbReference type="SAM" id="Phobius"/>
    </source>
</evidence>
<dbReference type="CDD" id="cd17319">
    <property type="entry name" value="MFS_ExuT_GudP_like"/>
    <property type="match status" value="1"/>
</dbReference>
<feature type="transmembrane region" description="Helical" evidence="6">
    <location>
        <begin position="282"/>
        <end position="303"/>
    </location>
</feature>
<evidence type="ECO:0000313" key="8">
    <source>
        <dbReference type="EMBL" id="UQN28854.1"/>
    </source>
</evidence>
<gene>
    <name evidence="8" type="ORF">M4486_14655</name>
</gene>
<feature type="domain" description="Major facilitator superfamily (MFS) profile" evidence="7">
    <location>
        <begin position="24"/>
        <end position="429"/>
    </location>
</feature>
<feature type="transmembrane region" description="Helical" evidence="6">
    <location>
        <begin position="315"/>
        <end position="334"/>
    </location>
</feature>
<dbReference type="InterPro" id="IPR011701">
    <property type="entry name" value="MFS"/>
</dbReference>
<feature type="transmembrane region" description="Helical" evidence="6">
    <location>
        <begin position="403"/>
        <end position="425"/>
    </location>
</feature>
<proteinExistence type="predicted"/>
<dbReference type="SUPFAM" id="SSF103473">
    <property type="entry name" value="MFS general substrate transporter"/>
    <property type="match status" value="1"/>
</dbReference>
<dbReference type="EMBL" id="CP097218">
    <property type="protein sequence ID" value="UQN28854.1"/>
    <property type="molecule type" value="Genomic_DNA"/>
</dbReference>
<dbReference type="PANTHER" id="PTHR11662:SF399">
    <property type="entry name" value="FI19708P1-RELATED"/>
    <property type="match status" value="1"/>
</dbReference>
<protein>
    <submittedName>
        <fullName evidence="8">MFS transporter</fullName>
    </submittedName>
</protein>
<evidence type="ECO:0000313" key="9">
    <source>
        <dbReference type="Proteomes" id="UP001055868"/>
    </source>
</evidence>
<sequence length="443" mass="47644">MSLDAEDARRARDHRKVRNLRYFVLIWLLLAGVLNYMDRASVSIAAPHMIDELGLTQTDIGLMGSVFSWTYAICQLPVGYLIDKVGPRRMYFLAVGIWSIASALMAAGHTLGHFLLFRVLLGIGESPNSPNSSKISTHWFPRSERGQAAGIWDSGSKWGSAIAPPVLTVLMLAFGWRAMFLALGVAGIVLAAAFWAFYRSPEHAKHLSDEEYRHILAGRDAVESADAERIPWLKLFTFRQTWGMMLGFFTSIWIWNIFITFLPLFLQHSLGVSIAGTGGVAAIPYVVAALGAIFGGRITLVLARRGRSPLASKRVVLVIASLAIGVLLCLVPLVHTLALALVVLSLALGLIALVQAQAWAVTSDIVPDAYAARFGGIMNFGGYFGGALAPVITGMVFDATGSYSPSFVLAGVIAACGALFFGLLIRRPIPQRAAAEASEAAAA</sequence>
<evidence type="ECO:0000256" key="5">
    <source>
        <dbReference type="ARBA" id="ARBA00023136"/>
    </source>
</evidence>
<evidence type="ECO:0000256" key="1">
    <source>
        <dbReference type="ARBA" id="ARBA00004651"/>
    </source>
</evidence>
<dbReference type="InterPro" id="IPR020846">
    <property type="entry name" value="MFS_dom"/>
</dbReference>
<feature type="transmembrane region" description="Helical" evidence="6">
    <location>
        <begin position="374"/>
        <end position="397"/>
    </location>
</feature>
<dbReference type="Gene3D" id="1.20.1250.20">
    <property type="entry name" value="MFS general substrate transporter like domains"/>
    <property type="match status" value="2"/>
</dbReference>
<feature type="transmembrane region" description="Helical" evidence="6">
    <location>
        <begin position="60"/>
        <end position="82"/>
    </location>
</feature>
<reference evidence="8" key="1">
    <citation type="submission" date="2022-05" db="EMBL/GenBank/DDBJ databases">
        <title>Genomic analysis of Brachybacterium sp. CBA3104.</title>
        <authorList>
            <person name="Roh S.W."/>
            <person name="Kim Y.B."/>
            <person name="Kim Y."/>
        </authorList>
    </citation>
    <scope>NUCLEOTIDE SEQUENCE</scope>
    <source>
        <strain evidence="8">CBA3104</strain>
    </source>
</reference>
<feature type="transmembrane region" description="Helical" evidence="6">
    <location>
        <begin position="242"/>
        <end position="262"/>
    </location>
</feature>
<evidence type="ECO:0000259" key="7">
    <source>
        <dbReference type="PROSITE" id="PS50850"/>
    </source>
</evidence>
<keyword evidence="4 6" id="KW-1133">Transmembrane helix</keyword>
<dbReference type="PROSITE" id="PS50850">
    <property type="entry name" value="MFS"/>
    <property type="match status" value="1"/>
</dbReference>
<evidence type="ECO:0000256" key="4">
    <source>
        <dbReference type="ARBA" id="ARBA00022989"/>
    </source>
</evidence>
<name>A0ABY4N3X5_9MICO</name>
<feature type="transmembrane region" description="Helical" evidence="6">
    <location>
        <begin position="174"/>
        <end position="198"/>
    </location>
</feature>
<dbReference type="InterPro" id="IPR036259">
    <property type="entry name" value="MFS_trans_sf"/>
</dbReference>
<dbReference type="Proteomes" id="UP001055868">
    <property type="component" value="Chromosome"/>
</dbReference>
<keyword evidence="5 6" id="KW-0472">Membrane</keyword>
<keyword evidence="9" id="KW-1185">Reference proteome</keyword>
<keyword evidence="3 6" id="KW-0812">Transmembrane</keyword>
<feature type="transmembrane region" description="Helical" evidence="6">
    <location>
        <begin position="91"/>
        <end position="111"/>
    </location>
</feature>
<dbReference type="PANTHER" id="PTHR11662">
    <property type="entry name" value="SOLUTE CARRIER FAMILY 17"/>
    <property type="match status" value="1"/>
</dbReference>